<feature type="region of interest" description="Disordered" evidence="1">
    <location>
        <begin position="1"/>
        <end position="22"/>
    </location>
</feature>
<dbReference type="EMBL" id="JARFYN010000037">
    <property type="protein sequence ID" value="MDL2408693.1"/>
    <property type="molecule type" value="Genomic_DNA"/>
</dbReference>
<dbReference type="Gene3D" id="3.20.20.120">
    <property type="entry name" value="Enolase-like C-terminal domain"/>
    <property type="match status" value="1"/>
</dbReference>
<evidence type="ECO:0000313" key="3">
    <source>
        <dbReference type="Proteomes" id="UP001172630"/>
    </source>
</evidence>
<name>A0ABT7KL56_9HYPH</name>
<evidence type="ECO:0008006" key="4">
    <source>
        <dbReference type="Google" id="ProtNLM"/>
    </source>
</evidence>
<dbReference type="RefSeq" id="WP_285882139.1">
    <property type="nucleotide sequence ID" value="NZ_JARFYN010000037.1"/>
</dbReference>
<gene>
    <name evidence="2" type="ORF">PY650_24225</name>
</gene>
<reference evidence="2" key="1">
    <citation type="submission" date="2023-06" db="EMBL/GenBank/DDBJ databases">
        <title>Phylogenetic Diversity of Rhizobium strains.</title>
        <authorList>
            <person name="Moura F.T."/>
            <person name="Helene L.C.F."/>
            <person name="Hungria M."/>
        </authorList>
    </citation>
    <scope>NUCLEOTIDE SEQUENCE</scope>
    <source>
        <strain evidence="2">CCGE524</strain>
    </source>
</reference>
<keyword evidence="3" id="KW-1185">Reference proteome</keyword>
<accession>A0ABT7KL56</accession>
<protein>
    <recommendedName>
        <fullName evidence="4">Enolase C-terminal domain-containing protein</fullName>
    </recommendedName>
</protein>
<sequence>MEVHPLPSNVDFDAHLGDEEPLVPEGRDVHQQLEVNVDGSISAPTRPGLGFDLNRTALEKFKIEG</sequence>
<evidence type="ECO:0000256" key="1">
    <source>
        <dbReference type="SAM" id="MobiDB-lite"/>
    </source>
</evidence>
<proteinExistence type="predicted"/>
<comment type="caution">
    <text evidence="2">The sequence shown here is derived from an EMBL/GenBank/DDBJ whole genome shotgun (WGS) entry which is preliminary data.</text>
</comment>
<organism evidence="2 3">
    <name type="scientific">Rhizobium calliandrae</name>
    <dbReference type="NCBI Taxonomy" id="1312182"/>
    <lineage>
        <taxon>Bacteria</taxon>
        <taxon>Pseudomonadati</taxon>
        <taxon>Pseudomonadota</taxon>
        <taxon>Alphaproteobacteria</taxon>
        <taxon>Hyphomicrobiales</taxon>
        <taxon>Rhizobiaceae</taxon>
        <taxon>Rhizobium/Agrobacterium group</taxon>
        <taxon>Rhizobium</taxon>
    </lineage>
</organism>
<evidence type="ECO:0000313" key="2">
    <source>
        <dbReference type="EMBL" id="MDL2408693.1"/>
    </source>
</evidence>
<dbReference type="SUPFAM" id="SSF51604">
    <property type="entry name" value="Enolase C-terminal domain-like"/>
    <property type="match status" value="1"/>
</dbReference>
<dbReference type="InterPro" id="IPR036849">
    <property type="entry name" value="Enolase-like_C_sf"/>
</dbReference>
<dbReference type="Proteomes" id="UP001172630">
    <property type="component" value="Unassembled WGS sequence"/>
</dbReference>